<feature type="domain" description="Response regulatory" evidence="12">
    <location>
        <begin position="3"/>
        <end position="120"/>
    </location>
</feature>
<evidence type="ECO:0000256" key="2">
    <source>
        <dbReference type="ARBA" id="ARBA00018672"/>
    </source>
</evidence>
<dbReference type="Gene3D" id="3.40.50.2300">
    <property type="match status" value="1"/>
</dbReference>
<dbReference type="RefSeq" id="WP_191768082.1">
    <property type="nucleotide sequence ID" value="NZ_JACSRA010000009.1"/>
</dbReference>
<evidence type="ECO:0000256" key="5">
    <source>
        <dbReference type="ARBA" id="ARBA00023012"/>
    </source>
</evidence>
<dbReference type="Pfam" id="PF12833">
    <property type="entry name" value="HTH_18"/>
    <property type="match status" value="1"/>
</dbReference>
<dbReference type="EMBL" id="JACSRA010000009">
    <property type="protein sequence ID" value="MBD7911222.1"/>
    <property type="molecule type" value="Genomic_DNA"/>
</dbReference>
<dbReference type="PANTHER" id="PTHR42713">
    <property type="entry name" value="HISTIDINE KINASE-RELATED"/>
    <property type="match status" value="1"/>
</dbReference>
<evidence type="ECO:0000256" key="10">
    <source>
        <dbReference type="PROSITE-ProRule" id="PRU00169"/>
    </source>
</evidence>
<gene>
    <name evidence="13" type="ORF">H9661_07620</name>
</gene>
<dbReference type="InterPro" id="IPR009057">
    <property type="entry name" value="Homeodomain-like_sf"/>
</dbReference>
<keyword evidence="5" id="KW-0902">Two-component regulatory system</keyword>
<dbReference type="PROSITE" id="PS00041">
    <property type="entry name" value="HTH_ARAC_FAMILY_1"/>
    <property type="match status" value="1"/>
</dbReference>
<evidence type="ECO:0000259" key="12">
    <source>
        <dbReference type="PROSITE" id="PS50110"/>
    </source>
</evidence>
<keyword evidence="3" id="KW-0963">Cytoplasm</keyword>
<comment type="subcellular location">
    <subcellularLocation>
        <location evidence="1">Cytoplasm</location>
    </subcellularLocation>
</comment>
<evidence type="ECO:0000256" key="4">
    <source>
        <dbReference type="ARBA" id="ARBA00022553"/>
    </source>
</evidence>
<sequence length="542" mass="63149">MYKVMIVDDEIPAREILSYIINWEDTDFKIVSSASNGKEALNNYSNINPDLIITDIQMPIMDGLDLIEEIQKINKSQKFLILSCYEDFTYAQRAMKMGITDYLIKDLISPNDLYGILAKTKTDLDNINVKKTEIRKEHKLLNFFRENKDVALRKLIFNDINEDDGLSLIENLNLNLNGKLFALFFIQIDNFFKYINNEEFCTKTLKEIIKTFYEVMDELNIGECFYSENGEFTAIVRLTPTASEADIINQCYSLAQEIRRRISLIHNVSLTISISSTFKKPFGIKKYWDEVFKLSKMKVFLGNGTIILNNTFVKGLNLDSNTLSKRINSISAAIEQNHIESLNLELTHLYDKDIRGFMQFNYLNYINSSLLDLIIKTCNRYSIEYKDIFSTSYIPMEILSTKETIEEMRSWFIEIFTKIINYKTNNFFKNKYSKKVSDCINYINKNLYNPSLSLTDIATNINVHKVYLCRIFKEETGENVTQYILKARIEKSKEIILSTNYKLYEVSAKLGFSSPQQFSILFKKVTGITPNQFRDSTFENHN</sequence>
<dbReference type="CDD" id="cd17536">
    <property type="entry name" value="REC_YesN-like"/>
    <property type="match status" value="1"/>
</dbReference>
<keyword evidence="4 10" id="KW-0597">Phosphoprotein</keyword>
<dbReference type="InterPro" id="IPR001789">
    <property type="entry name" value="Sig_transdc_resp-reg_receiver"/>
</dbReference>
<evidence type="ECO:0000256" key="7">
    <source>
        <dbReference type="ARBA" id="ARBA00023125"/>
    </source>
</evidence>
<organism evidence="13 14">
    <name type="scientific">Clostridium cibarium</name>
    <dbReference type="NCBI Taxonomy" id="2762247"/>
    <lineage>
        <taxon>Bacteria</taxon>
        <taxon>Bacillati</taxon>
        <taxon>Bacillota</taxon>
        <taxon>Clostridia</taxon>
        <taxon>Eubacteriales</taxon>
        <taxon>Clostridiaceae</taxon>
        <taxon>Clostridium</taxon>
    </lineage>
</organism>
<dbReference type="Proteomes" id="UP000627781">
    <property type="component" value="Unassembled WGS sequence"/>
</dbReference>
<comment type="function">
    <text evidence="9">May play the central regulatory role in sporulation. It may be an element of the effector pathway responsible for the activation of sporulation genes in response to nutritional stress. Spo0A may act in concert with spo0H (a sigma factor) to control the expression of some genes that are critical to the sporulation process.</text>
</comment>
<keyword evidence="7" id="KW-0238">DNA-binding</keyword>
<dbReference type="Gene3D" id="1.10.10.60">
    <property type="entry name" value="Homeodomain-like"/>
    <property type="match status" value="2"/>
</dbReference>
<dbReference type="InterPro" id="IPR018060">
    <property type="entry name" value="HTH_AraC"/>
</dbReference>
<dbReference type="InterPro" id="IPR020449">
    <property type="entry name" value="Tscrpt_reg_AraC-type_HTH"/>
</dbReference>
<feature type="domain" description="HTH araC/xylS-type" evidence="11">
    <location>
        <begin position="437"/>
        <end position="536"/>
    </location>
</feature>
<comment type="caution">
    <text evidence="13">The sequence shown here is derived from an EMBL/GenBank/DDBJ whole genome shotgun (WGS) entry which is preliminary data.</text>
</comment>
<proteinExistence type="predicted"/>
<name>A0ABR8PSS6_9CLOT</name>
<dbReference type="InterPro" id="IPR011006">
    <property type="entry name" value="CheY-like_superfamily"/>
</dbReference>
<evidence type="ECO:0000256" key="9">
    <source>
        <dbReference type="ARBA" id="ARBA00024867"/>
    </source>
</evidence>
<protein>
    <recommendedName>
        <fullName evidence="2">Stage 0 sporulation protein A homolog</fullName>
    </recommendedName>
</protein>
<keyword evidence="8" id="KW-0804">Transcription</keyword>
<evidence type="ECO:0000313" key="14">
    <source>
        <dbReference type="Proteomes" id="UP000627781"/>
    </source>
</evidence>
<reference evidence="13 14" key="1">
    <citation type="submission" date="2020-08" db="EMBL/GenBank/DDBJ databases">
        <title>A Genomic Blueprint of the Chicken Gut Microbiome.</title>
        <authorList>
            <person name="Gilroy R."/>
            <person name="Ravi A."/>
            <person name="Getino M."/>
            <person name="Pursley I."/>
            <person name="Horton D.L."/>
            <person name="Alikhan N.-F."/>
            <person name="Baker D."/>
            <person name="Gharbi K."/>
            <person name="Hall N."/>
            <person name="Watson M."/>
            <person name="Adriaenssens E.M."/>
            <person name="Foster-Nyarko E."/>
            <person name="Jarju S."/>
            <person name="Secka A."/>
            <person name="Antonio M."/>
            <person name="Oren A."/>
            <person name="Chaudhuri R."/>
            <person name="La Ragione R.M."/>
            <person name="Hildebrand F."/>
            <person name="Pallen M.J."/>
        </authorList>
    </citation>
    <scope>NUCLEOTIDE SEQUENCE [LARGE SCALE GENOMIC DNA]</scope>
    <source>
        <strain evidence="13 14">Sa3CVN1</strain>
    </source>
</reference>
<dbReference type="SMART" id="SM00448">
    <property type="entry name" value="REC"/>
    <property type="match status" value="1"/>
</dbReference>
<evidence type="ECO:0000256" key="1">
    <source>
        <dbReference type="ARBA" id="ARBA00004496"/>
    </source>
</evidence>
<evidence type="ECO:0000313" key="13">
    <source>
        <dbReference type="EMBL" id="MBD7911222.1"/>
    </source>
</evidence>
<keyword evidence="6" id="KW-0805">Transcription regulation</keyword>
<dbReference type="PRINTS" id="PR00032">
    <property type="entry name" value="HTHARAC"/>
</dbReference>
<dbReference type="Pfam" id="PF00072">
    <property type="entry name" value="Response_reg"/>
    <property type="match status" value="1"/>
</dbReference>
<evidence type="ECO:0000259" key="11">
    <source>
        <dbReference type="PROSITE" id="PS01124"/>
    </source>
</evidence>
<dbReference type="SUPFAM" id="SSF52172">
    <property type="entry name" value="CheY-like"/>
    <property type="match status" value="1"/>
</dbReference>
<evidence type="ECO:0000256" key="8">
    <source>
        <dbReference type="ARBA" id="ARBA00023163"/>
    </source>
</evidence>
<dbReference type="InterPro" id="IPR051552">
    <property type="entry name" value="HptR"/>
</dbReference>
<dbReference type="PROSITE" id="PS01124">
    <property type="entry name" value="HTH_ARAC_FAMILY_2"/>
    <property type="match status" value="1"/>
</dbReference>
<dbReference type="SMART" id="SM00342">
    <property type="entry name" value="HTH_ARAC"/>
    <property type="match status" value="1"/>
</dbReference>
<accession>A0ABR8PSS6</accession>
<dbReference type="PROSITE" id="PS50110">
    <property type="entry name" value="RESPONSE_REGULATORY"/>
    <property type="match status" value="1"/>
</dbReference>
<dbReference type="PANTHER" id="PTHR42713:SF3">
    <property type="entry name" value="TRANSCRIPTIONAL REGULATORY PROTEIN HPTR"/>
    <property type="match status" value="1"/>
</dbReference>
<evidence type="ECO:0000256" key="3">
    <source>
        <dbReference type="ARBA" id="ARBA00022490"/>
    </source>
</evidence>
<dbReference type="SUPFAM" id="SSF46689">
    <property type="entry name" value="Homeodomain-like"/>
    <property type="match status" value="2"/>
</dbReference>
<feature type="modified residue" description="4-aspartylphosphate" evidence="10">
    <location>
        <position position="55"/>
    </location>
</feature>
<keyword evidence="14" id="KW-1185">Reference proteome</keyword>
<dbReference type="InterPro" id="IPR018062">
    <property type="entry name" value="HTH_AraC-typ_CS"/>
</dbReference>
<evidence type="ECO:0000256" key="6">
    <source>
        <dbReference type="ARBA" id="ARBA00023015"/>
    </source>
</evidence>